<dbReference type="EMBL" id="MU266751">
    <property type="protein sequence ID" value="KAH7918676.1"/>
    <property type="molecule type" value="Genomic_DNA"/>
</dbReference>
<organism evidence="1 2">
    <name type="scientific">Leucogyrophana mollusca</name>
    <dbReference type="NCBI Taxonomy" id="85980"/>
    <lineage>
        <taxon>Eukaryota</taxon>
        <taxon>Fungi</taxon>
        <taxon>Dikarya</taxon>
        <taxon>Basidiomycota</taxon>
        <taxon>Agaricomycotina</taxon>
        <taxon>Agaricomycetes</taxon>
        <taxon>Agaricomycetidae</taxon>
        <taxon>Boletales</taxon>
        <taxon>Boletales incertae sedis</taxon>
        <taxon>Leucogyrophana</taxon>
    </lineage>
</organism>
<dbReference type="Proteomes" id="UP000790709">
    <property type="component" value="Unassembled WGS sequence"/>
</dbReference>
<gene>
    <name evidence="1" type="ORF">BV22DRAFT_1041574</name>
</gene>
<proteinExistence type="predicted"/>
<reference evidence="1" key="1">
    <citation type="journal article" date="2021" name="New Phytol.">
        <title>Evolutionary innovations through gain and loss of genes in the ectomycorrhizal Boletales.</title>
        <authorList>
            <person name="Wu G."/>
            <person name="Miyauchi S."/>
            <person name="Morin E."/>
            <person name="Kuo A."/>
            <person name="Drula E."/>
            <person name="Varga T."/>
            <person name="Kohler A."/>
            <person name="Feng B."/>
            <person name="Cao Y."/>
            <person name="Lipzen A."/>
            <person name="Daum C."/>
            <person name="Hundley H."/>
            <person name="Pangilinan J."/>
            <person name="Johnson J."/>
            <person name="Barry K."/>
            <person name="LaButti K."/>
            <person name="Ng V."/>
            <person name="Ahrendt S."/>
            <person name="Min B."/>
            <person name="Choi I.G."/>
            <person name="Park H."/>
            <person name="Plett J.M."/>
            <person name="Magnuson J."/>
            <person name="Spatafora J.W."/>
            <person name="Nagy L.G."/>
            <person name="Henrissat B."/>
            <person name="Grigoriev I.V."/>
            <person name="Yang Z.L."/>
            <person name="Xu J."/>
            <person name="Martin F.M."/>
        </authorList>
    </citation>
    <scope>NUCLEOTIDE SEQUENCE</scope>
    <source>
        <strain evidence="1">KUC20120723A-06</strain>
    </source>
</reference>
<accession>A0ACB8B0B8</accession>
<name>A0ACB8B0B8_9AGAM</name>
<evidence type="ECO:0000313" key="2">
    <source>
        <dbReference type="Proteomes" id="UP000790709"/>
    </source>
</evidence>
<comment type="caution">
    <text evidence="1">The sequence shown here is derived from an EMBL/GenBank/DDBJ whole genome shotgun (WGS) entry which is preliminary data.</text>
</comment>
<protein>
    <submittedName>
        <fullName evidence="1">Uncharacterized protein</fullName>
    </submittedName>
</protein>
<keyword evidence="2" id="KW-1185">Reference proteome</keyword>
<sequence>MSAFSLGACPETDGLVALTPSSCLPTSAPEKEIPSPDAVRLAPIAAEPIDHRPANHKMPSRVQMECSKLRRG</sequence>
<evidence type="ECO:0000313" key="1">
    <source>
        <dbReference type="EMBL" id="KAH7918676.1"/>
    </source>
</evidence>